<name>A0A2M7W599_9BACT</name>
<reference evidence="3" key="1">
    <citation type="submission" date="2017-09" db="EMBL/GenBank/DDBJ databases">
        <title>Depth-based differentiation of microbial function through sediment-hosted aquifers and enrichment of novel symbionts in the deep terrestrial subsurface.</title>
        <authorList>
            <person name="Probst A.J."/>
            <person name="Ladd B."/>
            <person name="Jarett J.K."/>
            <person name="Geller-Mcgrath D.E."/>
            <person name="Sieber C.M.K."/>
            <person name="Emerson J.B."/>
            <person name="Anantharaman K."/>
            <person name="Thomas B.C."/>
            <person name="Malmstrom R."/>
            <person name="Stieglmeier M."/>
            <person name="Klingl A."/>
            <person name="Woyke T."/>
            <person name="Ryan C.M."/>
            <person name="Banfield J.F."/>
        </authorList>
    </citation>
    <scope>NUCLEOTIDE SEQUENCE [LARGE SCALE GENOMIC DNA]</scope>
</reference>
<evidence type="ECO:0000259" key="1">
    <source>
        <dbReference type="Pfam" id="PF01464"/>
    </source>
</evidence>
<dbReference type="CDD" id="cd16896">
    <property type="entry name" value="LT_Slt70-like"/>
    <property type="match status" value="1"/>
</dbReference>
<dbReference type="SUPFAM" id="SSF53955">
    <property type="entry name" value="Lysozyme-like"/>
    <property type="match status" value="1"/>
</dbReference>
<accession>A0A2M7W599</accession>
<dbReference type="EMBL" id="PFQF01000003">
    <property type="protein sequence ID" value="PJA21012.1"/>
    <property type="molecule type" value="Genomic_DNA"/>
</dbReference>
<evidence type="ECO:0000313" key="3">
    <source>
        <dbReference type="Proteomes" id="UP000230137"/>
    </source>
</evidence>
<dbReference type="Gene3D" id="1.10.530.10">
    <property type="match status" value="1"/>
</dbReference>
<feature type="domain" description="Transglycosylase SLT" evidence="1">
    <location>
        <begin position="47"/>
        <end position="142"/>
    </location>
</feature>
<comment type="caution">
    <text evidence="2">The sequence shown here is derived from an EMBL/GenBank/DDBJ whole genome shotgun (WGS) entry which is preliminary data.</text>
</comment>
<protein>
    <recommendedName>
        <fullName evidence="1">Transglycosylase SLT domain-containing protein</fullName>
    </recommendedName>
</protein>
<dbReference type="AlphaFoldDB" id="A0A2M7W599"/>
<proteinExistence type="predicted"/>
<organism evidence="2 3">
    <name type="scientific">Candidatus Berkelbacteria bacterium CG_4_10_14_0_2_um_filter_35_9_33_12</name>
    <dbReference type="NCBI Taxonomy" id="1974499"/>
    <lineage>
        <taxon>Bacteria</taxon>
        <taxon>Candidatus Berkelbacteria</taxon>
    </lineage>
</organism>
<gene>
    <name evidence="2" type="ORF">COX60_00145</name>
</gene>
<dbReference type="InterPro" id="IPR023346">
    <property type="entry name" value="Lysozyme-like_dom_sf"/>
</dbReference>
<dbReference type="Proteomes" id="UP000230137">
    <property type="component" value="Unassembled WGS sequence"/>
</dbReference>
<dbReference type="PANTHER" id="PTHR37423:SF2">
    <property type="entry name" value="MEMBRANE-BOUND LYTIC MUREIN TRANSGLYCOSYLASE C"/>
    <property type="match status" value="1"/>
</dbReference>
<dbReference type="InterPro" id="IPR008258">
    <property type="entry name" value="Transglycosylase_SLT_dom_1"/>
</dbReference>
<dbReference type="Pfam" id="PF01464">
    <property type="entry name" value="SLT"/>
    <property type="match status" value="1"/>
</dbReference>
<sequence>MKKRLVQIGIIVLLLSIGVGIFVKYFPQIWGEAIYPLEYKDEILTSSNEFGLERNFIVAVIFTESRFNKDAVSRVGARGLMQLMPATARGVANSLNMTDFSDSKLNEPAINIRLGSAYLKQQYEKYNGNYDVILAHYNGGPKSAEIILFFGQNALNKETDGFISMVKNIWQTYDNIYGKNWEGGDGSFGIKENNFVDSLNIKNLFNFVFK</sequence>
<dbReference type="PANTHER" id="PTHR37423">
    <property type="entry name" value="SOLUBLE LYTIC MUREIN TRANSGLYCOSYLASE-RELATED"/>
    <property type="match status" value="1"/>
</dbReference>
<evidence type="ECO:0000313" key="2">
    <source>
        <dbReference type="EMBL" id="PJA21012.1"/>
    </source>
</evidence>